<dbReference type="Pfam" id="PF13738">
    <property type="entry name" value="Pyr_redox_3"/>
    <property type="match status" value="1"/>
</dbReference>
<feature type="region of interest" description="Disordered" evidence="3">
    <location>
        <begin position="404"/>
        <end position="432"/>
    </location>
</feature>
<name>A0ABS9T072_9ACTN</name>
<dbReference type="Gene3D" id="3.50.50.60">
    <property type="entry name" value="FAD/NAD(P)-binding domain"/>
    <property type="match status" value="1"/>
</dbReference>
<evidence type="ECO:0000313" key="4">
    <source>
        <dbReference type="EMBL" id="MCH6161920.1"/>
    </source>
</evidence>
<sequence length="432" mass="46930">MYDLVVVGAGPYGLSIASHAAAAGLNLRVLGRPMASWRDHMPRGMYLKSEPWSSNLSDPAGTHTLAAYCSARGITVEHGRPLPLGTFTEYGQWFGERAAPKADEQKVTSVVPCARGFRVETAEGEVLVTRTVVLAVGVMPFVHKPGPLRKLPPSLVSHSSHHRDLRRFKDRDVTVVGAGQAALETAALLAEEGAHVRVVARADRINWNSPPQPLQRSILKAIRDPHCGLGTGWPSWVFSEMPWAVRKLPPALRQHIARNALGPAGAWWLRDRFEFAVPVLLSSRLSAAEQVGEQVRLRLESADGVVRTVQTDHVVAATGFTPRLARLSMLDTSVRGILHRVGSSDAPELNARFESSHPGLFFAGLLATPSFGPSMRFVYGAGFAANRVVQGVQRRLAEPRLATVPHAARARTEEQHRTDGQLTAPSPTAARH</sequence>
<organism evidence="4 5">
    <name type="scientific">Streptomyces marispadix</name>
    <dbReference type="NCBI Taxonomy" id="2922868"/>
    <lineage>
        <taxon>Bacteria</taxon>
        <taxon>Bacillati</taxon>
        <taxon>Actinomycetota</taxon>
        <taxon>Actinomycetes</taxon>
        <taxon>Kitasatosporales</taxon>
        <taxon>Streptomycetaceae</taxon>
        <taxon>Streptomyces</taxon>
    </lineage>
</organism>
<dbReference type="InterPro" id="IPR036188">
    <property type="entry name" value="FAD/NAD-bd_sf"/>
</dbReference>
<evidence type="ECO:0000313" key="5">
    <source>
        <dbReference type="Proteomes" id="UP001166784"/>
    </source>
</evidence>
<dbReference type="SUPFAM" id="SSF51905">
    <property type="entry name" value="FAD/NAD(P)-binding domain"/>
    <property type="match status" value="1"/>
</dbReference>
<keyword evidence="1" id="KW-0285">Flavoprotein</keyword>
<dbReference type="PRINTS" id="PR00368">
    <property type="entry name" value="FADPNR"/>
</dbReference>
<comment type="caution">
    <text evidence="4">The sequence shown here is derived from an EMBL/GenBank/DDBJ whole genome shotgun (WGS) entry which is preliminary data.</text>
</comment>
<evidence type="ECO:0000256" key="2">
    <source>
        <dbReference type="ARBA" id="ARBA00023002"/>
    </source>
</evidence>
<dbReference type="EMBL" id="JAKWJU010000002">
    <property type="protein sequence ID" value="MCH6161920.1"/>
    <property type="molecule type" value="Genomic_DNA"/>
</dbReference>
<reference evidence="4" key="2">
    <citation type="journal article" date="2023" name="Int. J. Syst. Evol. Microbiol.">
        <title>Streptomyces marispadix sp. nov., isolated from marine beach sediment of the Northern Coast of Portugal.</title>
        <authorList>
            <person name="dos Santos J.D.N."/>
            <person name="Vitorino I.R."/>
            <person name="Kallscheuer N."/>
            <person name="Srivastava A."/>
            <person name="Krautwurst S."/>
            <person name="Marz M."/>
            <person name="Jogler C."/>
            <person name="Lobo Da Cunha A."/>
            <person name="Catita J."/>
            <person name="Goncalves H."/>
            <person name="Gonzalez I."/>
            <person name="Reyes F."/>
            <person name="Lage O.M."/>
        </authorList>
    </citation>
    <scope>NUCLEOTIDE SEQUENCE</scope>
    <source>
        <strain evidence="4">M600PL45_2</strain>
    </source>
</reference>
<protein>
    <submittedName>
        <fullName evidence="4">NAD(P)-binding domain-containing protein</fullName>
    </submittedName>
</protein>
<dbReference type="PANTHER" id="PTHR48105">
    <property type="entry name" value="THIOREDOXIN REDUCTASE 1-RELATED-RELATED"/>
    <property type="match status" value="1"/>
</dbReference>
<dbReference type="RefSeq" id="WP_241060627.1">
    <property type="nucleotide sequence ID" value="NZ_JAKWJU010000002.1"/>
</dbReference>
<reference evidence="4" key="1">
    <citation type="submission" date="2022-03" db="EMBL/GenBank/DDBJ databases">
        <authorList>
            <person name="Santos J.D.N."/>
            <person name="Kallscheuer N."/>
            <person name="Jogler C."/>
            <person name="Lage O.M."/>
        </authorList>
    </citation>
    <scope>NUCLEOTIDE SEQUENCE</scope>
    <source>
        <strain evidence="4">M600PL45_2</strain>
    </source>
</reference>
<accession>A0ABS9T072</accession>
<gene>
    <name evidence="4" type="ORF">MMA15_16465</name>
</gene>
<proteinExistence type="predicted"/>
<keyword evidence="5" id="KW-1185">Reference proteome</keyword>
<dbReference type="InterPro" id="IPR050097">
    <property type="entry name" value="Ferredoxin-NADP_redctase_2"/>
</dbReference>
<dbReference type="PRINTS" id="PR00411">
    <property type="entry name" value="PNDRDTASEI"/>
</dbReference>
<feature type="compositionally biased region" description="Basic and acidic residues" evidence="3">
    <location>
        <begin position="410"/>
        <end position="419"/>
    </location>
</feature>
<dbReference type="Proteomes" id="UP001166784">
    <property type="component" value="Unassembled WGS sequence"/>
</dbReference>
<keyword evidence="2" id="KW-0560">Oxidoreductase</keyword>
<evidence type="ECO:0000256" key="3">
    <source>
        <dbReference type="SAM" id="MobiDB-lite"/>
    </source>
</evidence>
<evidence type="ECO:0000256" key="1">
    <source>
        <dbReference type="ARBA" id="ARBA00022630"/>
    </source>
</evidence>